<reference evidence="2 3" key="2">
    <citation type="journal article" date="2021" name="Genomics">
        <title>High-quality reference genome for Clonorchis sinensis.</title>
        <authorList>
            <person name="Young N.D."/>
            <person name="Stroehlein A.J."/>
            <person name="Kinkar L."/>
            <person name="Wang T."/>
            <person name="Sohn W.M."/>
            <person name="Chang B.C.H."/>
            <person name="Kaur P."/>
            <person name="Weisz D."/>
            <person name="Dudchenko O."/>
            <person name="Aiden E.L."/>
            <person name="Korhonen P.K."/>
            <person name="Gasser R.B."/>
        </authorList>
    </citation>
    <scope>NUCLEOTIDE SEQUENCE [LARGE SCALE GENOMIC DNA]</scope>
    <source>
        <strain evidence="2">Cs-k2</strain>
    </source>
</reference>
<accession>A0A3R7DIX1</accession>
<feature type="compositionally biased region" description="Polar residues" evidence="1">
    <location>
        <begin position="51"/>
        <end position="68"/>
    </location>
</feature>
<evidence type="ECO:0000313" key="2">
    <source>
        <dbReference type="EMBL" id="KAG5446119.1"/>
    </source>
</evidence>
<dbReference type="Proteomes" id="UP000286415">
    <property type="component" value="Unassembled WGS sequence"/>
</dbReference>
<reference evidence="2 3" key="1">
    <citation type="journal article" date="2018" name="Biotechnol. Adv.">
        <title>Improved genomic resources and new bioinformatic workflow for the carcinogenic parasite Clonorchis sinensis: Biotechnological implications.</title>
        <authorList>
            <person name="Wang D."/>
            <person name="Korhonen P.K."/>
            <person name="Gasser R.B."/>
            <person name="Young N.D."/>
        </authorList>
    </citation>
    <scope>NUCLEOTIDE SEQUENCE [LARGE SCALE GENOMIC DNA]</scope>
    <source>
        <strain evidence="2">Cs-k2</strain>
    </source>
</reference>
<organism evidence="2 3">
    <name type="scientific">Clonorchis sinensis</name>
    <name type="common">Chinese liver fluke</name>
    <dbReference type="NCBI Taxonomy" id="79923"/>
    <lineage>
        <taxon>Eukaryota</taxon>
        <taxon>Metazoa</taxon>
        <taxon>Spiralia</taxon>
        <taxon>Lophotrochozoa</taxon>
        <taxon>Platyhelminthes</taxon>
        <taxon>Trematoda</taxon>
        <taxon>Digenea</taxon>
        <taxon>Opisthorchiida</taxon>
        <taxon>Opisthorchiata</taxon>
        <taxon>Opisthorchiidae</taxon>
        <taxon>Clonorchis</taxon>
    </lineage>
</organism>
<evidence type="ECO:0000256" key="1">
    <source>
        <dbReference type="SAM" id="MobiDB-lite"/>
    </source>
</evidence>
<comment type="caution">
    <text evidence="2">The sequence shown here is derived from an EMBL/GenBank/DDBJ whole genome shotgun (WGS) entry which is preliminary data.</text>
</comment>
<name>A0A3R7DIX1_CLOSI</name>
<evidence type="ECO:0000313" key="3">
    <source>
        <dbReference type="Proteomes" id="UP000286415"/>
    </source>
</evidence>
<feature type="region of interest" description="Disordered" evidence="1">
    <location>
        <begin position="46"/>
        <end position="68"/>
    </location>
</feature>
<gene>
    <name evidence="2" type="ORF">CSKR_111655</name>
</gene>
<proteinExistence type="predicted"/>
<dbReference type="InParanoid" id="A0A3R7DIX1"/>
<dbReference type="EMBL" id="NIRI02000056">
    <property type="protein sequence ID" value="KAG5446119.1"/>
    <property type="molecule type" value="Genomic_DNA"/>
</dbReference>
<dbReference type="AlphaFoldDB" id="A0A3R7DIX1"/>
<protein>
    <submittedName>
        <fullName evidence="2">Uncharacterized protein</fullName>
    </submittedName>
</protein>
<keyword evidence="3" id="KW-1185">Reference proteome</keyword>
<sequence length="68" mass="7678">MDKLAAQMRAARIWDEKSAKKLSSGVTTRKINITDSPSDVEKRAIYRDSSELQPQKLKNNTSEVSVVR</sequence>
<dbReference type="OrthoDB" id="10506181at2759"/>